<comment type="caution">
    <text evidence="1">The sequence shown here is derived from an EMBL/GenBank/DDBJ whole genome shotgun (WGS) entry which is preliminary data.</text>
</comment>
<dbReference type="Proteomes" id="UP000094873">
    <property type="component" value="Unassembled WGS sequence"/>
</dbReference>
<protein>
    <submittedName>
        <fullName evidence="1">Uncharacterized protein</fullName>
    </submittedName>
</protein>
<reference evidence="1 2" key="1">
    <citation type="submission" date="2016-05" db="EMBL/GenBank/DDBJ databases">
        <authorList>
            <person name="Caceres A."/>
            <person name="Munoz I."/>
            <person name="Iraola G."/>
            <person name="Diaz-Viraque F."/>
            <person name="Greif G."/>
            <person name="Collado L."/>
        </authorList>
    </citation>
    <scope>NUCLEOTIDE SEQUENCE [LARGE SCALE GENOMIC DNA]</scope>
    <source>
        <strain evidence="1 2">WBE38</strain>
    </source>
</reference>
<evidence type="ECO:0000313" key="2">
    <source>
        <dbReference type="Proteomes" id="UP000094873"/>
    </source>
</evidence>
<accession>A0A6M8MZC9</accession>
<dbReference type="EMBL" id="LXSU01000085">
    <property type="protein sequence ID" value="OCX42904.1"/>
    <property type="molecule type" value="Genomic_DNA"/>
</dbReference>
<name>A0A6M8MZC9_9BACT</name>
<proteinExistence type="predicted"/>
<dbReference type="RefSeq" id="WP_066007592.1">
    <property type="nucleotide sequence ID" value="NZ_CP053848.1"/>
</dbReference>
<dbReference type="PROSITE" id="PS51257">
    <property type="entry name" value="PROKAR_LIPOPROTEIN"/>
    <property type="match status" value="1"/>
</dbReference>
<evidence type="ECO:0000313" key="1">
    <source>
        <dbReference type="EMBL" id="OCX42904.1"/>
    </source>
</evidence>
<sequence>MKNLFQIVFLCFICVLLSSCALKTKIQSQSTYIILKTPQIKFADYGFLYEGKNLTKLEFYNSSKVLFELKITDKICINGVCYTKILFNKRFFNYEYYDDFLQDLILKKPIFYGKNKQITSCGFTQKIMSKNYDIFYEVCNGYMSFNEKKSKVKFSMKSL</sequence>
<keyword evidence="2" id="KW-1185">Reference proteome</keyword>
<organism evidence="1 2">
    <name type="scientific">Campylobacter ornithocola</name>
    <dbReference type="NCBI Taxonomy" id="1848766"/>
    <lineage>
        <taxon>Bacteria</taxon>
        <taxon>Pseudomonadati</taxon>
        <taxon>Campylobacterota</taxon>
        <taxon>Epsilonproteobacteria</taxon>
        <taxon>Campylobacterales</taxon>
        <taxon>Campylobacteraceae</taxon>
        <taxon>Campylobacter</taxon>
    </lineage>
</organism>
<dbReference type="OrthoDB" id="5373103at2"/>
<dbReference type="AlphaFoldDB" id="A0A6M8MZC9"/>
<gene>
    <name evidence="1" type="ORF">A7X81_06730</name>
</gene>